<dbReference type="VEuPathDB" id="AmoebaDB:EIN_248950"/>
<keyword evidence="4" id="KW-1185">Reference proteome</keyword>
<proteinExistence type="predicted"/>
<keyword evidence="2" id="KW-0732">Signal</keyword>
<gene>
    <name evidence="3" type="ORF">EIN_248950</name>
</gene>
<feature type="region of interest" description="Disordered" evidence="1">
    <location>
        <begin position="20"/>
        <end position="147"/>
    </location>
</feature>
<dbReference type="GeneID" id="14894066"/>
<dbReference type="KEGG" id="eiv:EIN_248950"/>
<dbReference type="RefSeq" id="XP_004261642.1">
    <property type="nucleotide sequence ID" value="XM_004261594.1"/>
</dbReference>
<accession>A0A0A1UE38</accession>
<feature type="signal peptide" evidence="2">
    <location>
        <begin position="1"/>
        <end position="15"/>
    </location>
</feature>
<reference evidence="3 4" key="1">
    <citation type="submission" date="2012-10" db="EMBL/GenBank/DDBJ databases">
        <authorList>
            <person name="Zafar N."/>
            <person name="Inman J."/>
            <person name="Hall N."/>
            <person name="Lorenzi H."/>
            <person name="Caler E."/>
        </authorList>
    </citation>
    <scope>NUCLEOTIDE SEQUENCE [LARGE SCALE GENOMIC DNA]</scope>
    <source>
        <strain evidence="3 4">IP1</strain>
    </source>
</reference>
<feature type="compositionally biased region" description="Basic and acidic residues" evidence="1">
    <location>
        <begin position="121"/>
        <end position="135"/>
    </location>
</feature>
<dbReference type="EMBL" id="KB206169">
    <property type="protein sequence ID" value="ELP94871.1"/>
    <property type="molecule type" value="Genomic_DNA"/>
</dbReference>
<organism evidence="3 4">
    <name type="scientific">Entamoeba invadens IP1</name>
    <dbReference type="NCBI Taxonomy" id="370355"/>
    <lineage>
        <taxon>Eukaryota</taxon>
        <taxon>Amoebozoa</taxon>
        <taxon>Evosea</taxon>
        <taxon>Archamoebae</taxon>
        <taxon>Mastigamoebida</taxon>
        <taxon>Entamoebidae</taxon>
        <taxon>Entamoeba</taxon>
    </lineage>
</organism>
<evidence type="ECO:0000256" key="1">
    <source>
        <dbReference type="SAM" id="MobiDB-lite"/>
    </source>
</evidence>
<evidence type="ECO:0000256" key="2">
    <source>
        <dbReference type="SAM" id="SignalP"/>
    </source>
</evidence>
<dbReference type="AlphaFoldDB" id="A0A0A1UE38"/>
<dbReference type="Proteomes" id="UP000014680">
    <property type="component" value="Unassembled WGS sequence"/>
</dbReference>
<sequence>MKQILFVALICSALAFRGRHEKPVEDSQVPEGSMAPPEFPHDDHNHGPHFPHPPHVPCEDGSESCDSTIPPPFPPKDGSDVPLGSEVPHFPPHHPHDDNSTAPFEGSMDSRVPPPFPFGPKHPDHNNHIQKDPRNERKRVVKQAGKF</sequence>
<name>A0A0A1UE38_ENTIV</name>
<evidence type="ECO:0000313" key="4">
    <source>
        <dbReference type="Proteomes" id="UP000014680"/>
    </source>
</evidence>
<evidence type="ECO:0000313" key="3">
    <source>
        <dbReference type="EMBL" id="ELP94871.1"/>
    </source>
</evidence>
<feature type="chain" id="PRO_5013130784" evidence="2">
    <location>
        <begin position="16"/>
        <end position="147"/>
    </location>
</feature>
<protein>
    <submittedName>
        <fullName evidence="3">Uncharacterized protein</fullName>
    </submittedName>
</protein>